<keyword evidence="3 5" id="KW-1133">Transmembrane helix</keyword>
<evidence type="ECO:0000256" key="1">
    <source>
        <dbReference type="ARBA" id="ARBA00004141"/>
    </source>
</evidence>
<keyword evidence="2 5" id="KW-0812">Transmembrane</keyword>
<evidence type="ECO:0000256" key="4">
    <source>
        <dbReference type="ARBA" id="ARBA00023136"/>
    </source>
</evidence>
<evidence type="ECO:0000256" key="2">
    <source>
        <dbReference type="ARBA" id="ARBA00022692"/>
    </source>
</evidence>
<reference evidence="6 7" key="1">
    <citation type="submission" date="2017-04" db="EMBL/GenBank/DDBJ databases">
        <authorList>
            <person name="Afonso C.L."/>
            <person name="Miller P.J."/>
            <person name="Scott M.A."/>
            <person name="Spackman E."/>
            <person name="Goraichik I."/>
            <person name="Dimitrov K.M."/>
            <person name="Suarez D.L."/>
            <person name="Swayne D.E."/>
        </authorList>
    </citation>
    <scope>NUCLEOTIDE SEQUENCE [LARGE SCALE GENOMIC DNA]</scope>
    <source>
        <strain evidence="6 7">DSM 23236</strain>
    </source>
</reference>
<accession>A0A1W1XI45</accession>
<dbReference type="PANTHER" id="PTHR36926:SF1">
    <property type="entry name" value="COLICIN V PRODUCTION PROTEIN"/>
    <property type="match status" value="1"/>
</dbReference>
<keyword evidence="4 5" id="KW-0472">Membrane</keyword>
<dbReference type="Pfam" id="PF02674">
    <property type="entry name" value="Colicin_V"/>
    <property type="match status" value="1"/>
</dbReference>
<gene>
    <name evidence="6" type="ORF">SAMN02745857_01653</name>
</gene>
<dbReference type="STRING" id="1121001.SAMN02745857_01653"/>
<feature type="transmembrane region" description="Helical" evidence="5">
    <location>
        <begin position="63"/>
        <end position="83"/>
    </location>
</feature>
<keyword evidence="7" id="KW-1185">Reference proteome</keyword>
<proteinExistence type="predicted"/>
<evidence type="ECO:0000256" key="5">
    <source>
        <dbReference type="SAM" id="Phobius"/>
    </source>
</evidence>
<comment type="subcellular location">
    <subcellularLocation>
        <location evidence="1">Membrane</location>
        <topology evidence="1">Multi-pass membrane protein</topology>
    </subcellularLocation>
</comment>
<evidence type="ECO:0000256" key="3">
    <source>
        <dbReference type="ARBA" id="ARBA00022989"/>
    </source>
</evidence>
<dbReference type="InterPro" id="IPR052719">
    <property type="entry name" value="CvpA-like"/>
</dbReference>
<feature type="transmembrane region" description="Helical" evidence="5">
    <location>
        <begin position="31"/>
        <end position="51"/>
    </location>
</feature>
<evidence type="ECO:0000313" key="6">
    <source>
        <dbReference type="EMBL" id="SMC23655.1"/>
    </source>
</evidence>
<dbReference type="PANTHER" id="PTHR36926">
    <property type="entry name" value="COLICIN V PRODUCTION PROTEIN"/>
    <property type="match status" value="1"/>
</dbReference>
<feature type="transmembrane region" description="Helical" evidence="5">
    <location>
        <begin position="103"/>
        <end position="126"/>
    </location>
</feature>
<dbReference type="Proteomes" id="UP000192761">
    <property type="component" value="Unassembled WGS sequence"/>
</dbReference>
<feature type="transmembrane region" description="Helical" evidence="5">
    <location>
        <begin position="7"/>
        <end position="25"/>
    </location>
</feature>
<dbReference type="OrthoDB" id="9810601at2"/>
<evidence type="ECO:0000313" key="7">
    <source>
        <dbReference type="Proteomes" id="UP000192761"/>
    </source>
</evidence>
<dbReference type="AlphaFoldDB" id="A0A1W1XI45"/>
<dbReference type="InterPro" id="IPR003825">
    <property type="entry name" value="Colicin-V_CvpA"/>
</dbReference>
<name>A0A1W1XI45_9NEIS</name>
<sequence length="163" mass="17890">MTGFDYAVLVIVGLSILLSVMRGLVQEVMALVGWAVAAWLAIHYAAPISVYMPAGIPDERLRYLAALVAIFAGVWLFSALLRITITQFLKSTGLNPLDRMLGAVFGLARGTLFVLLLVLIAGLTSFPSSRVWRDAMFSPPFEELAKLSLPWLPTALAQRIHYE</sequence>
<dbReference type="EMBL" id="FWXD01000008">
    <property type="protein sequence ID" value="SMC23655.1"/>
    <property type="molecule type" value="Genomic_DNA"/>
</dbReference>
<dbReference type="RefSeq" id="WP_084090317.1">
    <property type="nucleotide sequence ID" value="NZ_FWXD01000008.1"/>
</dbReference>
<dbReference type="GO" id="GO:0016020">
    <property type="term" value="C:membrane"/>
    <property type="evidence" value="ECO:0007669"/>
    <property type="project" value="UniProtKB-SubCell"/>
</dbReference>
<organism evidence="6 7">
    <name type="scientific">Andreprevotia lacus DSM 23236</name>
    <dbReference type="NCBI Taxonomy" id="1121001"/>
    <lineage>
        <taxon>Bacteria</taxon>
        <taxon>Pseudomonadati</taxon>
        <taxon>Pseudomonadota</taxon>
        <taxon>Betaproteobacteria</taxon>
        <taxon>Neisseriales</taxon>
        <taxon>Chitinibacteraceae</taxon>
        <taxon>Andreprevotia</taxon>
    </lineage>
</organism>
<protein>
    <submittedName>
        <fullName evidence="6">Membrane protein required for colicin V production</fullName>
    </submittedName>
</protein>
<dbReference type="GO" id="GO:0009403">
    <property type="term" value="P:toxin biosynthetic process"/>
    <property type="evidence" value="ECO:0007669"/>
    <property type="project" value="InterPro"/>
</dbReference>